<dbReference type="SUPFAM" id="SSF55159">
    <property type="entry name" value="eIF1-like"/>
    <property type="match status" value="1"/>
</dbReference>
<dbReference type="InterPro" id="IPR050318">
    <property type="entry name" value="DENR/SUI1_TIF"/>
</dbReference>
<accession>A0A835CN75</accession>
<gene>
    <name evidence="1" type="ORF">HCN44_000344</name>
</gene>
<dbReference type="AlphaFoldDB" id="A0A835CN75"/>
<reference evidence="1 2" key="1">
    <citation type="submission" date="2020-08" db="EMBL/GenBank/DDBJ databases">
        <title>Aphidius gifuensis genome sequencing and assembly.</title>
        <authorList>
            <person name="Du Z."/>
        </authorList>
    </citation>
    <scope>NUCLEOTIDE SEQUENCE [LARGE SCALE GENOMIC DNA]</scope>
    <source>
        <strain evidence="1">YNYX2018</strain>
        <tissue evidence="1">Adults</tissue>
    </source>
</reference>
<keyword evidence="2" id="KW-1185">Reference proteome</keyword>
<dbReference type="GO" id="GO:0002188">
    <property type="term" value="P:translation reinitiation"/>
    <property type="evidence" value="ECO:0007669"/>
    <property type="project" value="TreeGrafter"/>
</dbReference>
<dbReference type="InterPro" id="IPR036877">
    <property type="entry name" value="SUI1_dom_sf"/>
</dbReference>
<dbReference type="GO" id="GO:0003743">
    <property type="term" value="F:translation initiation factor activity"/>
    <property type="evidence" value="ECO:0007669"/>
    <property type="project" value="InterPro"/>
</dbReference>
<dbReference type="OrthoDB" id="277199at2759"/>
<evidence type="ECO:0000313" key="1">
    <source>
        <dbReference type="EMBL" id="KAF7990539.1"/>
    </source>
</evidence>
<dbReference type="PANTHER" id="PTHR12789">
    <property type="entry name" value="DENSITY-REGULATED PROTEIN HOMOLOG"/>
    <property type="match status" value="1"/>
</dbReference>
<protein>
    <submittedName>
        <fullName evidence="1">Uncharacterized protein</fullName>
    </submittedName>
</protein>
<comment type="caution">
    <text evidence="1">The sequence shown here is derived from an EMBL/GenBank/DDBJ whole genome shotgun (WGS) entry which is preliminary data.</text>
</comment>
<organism evidence="1 2">
    <name type="scientific">Aphidius gifuensis</name>
    <name type="common">Parasitoid wasp</name>
    <dbReference type="NCBI Taxonomy" id="684658"/>
    <lineage>
        <taxon>Eukaryota</taxon>
        <taxon>Metazoa</taxon>
        <taxon>Ecdysozoa</taxon>
        <taxon>Arthropoda</taxon>
        <taxon>Hexapoda</taxon>
        <taxon>Insecta</taxon>
        <taxon>Pterygota</taxon>
        <taxon>Neoptera</taxon>
        <taxon>Endopterygota</taxon>
        <taxon>Hymenoptera</taxon>
        <taxon>Apocrita</taxon>
        <taxon>Ichneumonoidea</taxon>
        <taxon>Braconidae</taxon>
        <taxon>Aphidiinae</taxon>
        <taxon>Aphidius</taxon>
    </lineage>
</organism>
<dbReference type="Proteomes" id="UP000639338">
    <property type="component" value="Unassembled WGS sequence"/>
</dbReference>
<evidence type="ECO:0000313" key="2">
    <source>
        <dbReference type="Proteomes" id="UP000639338"/>
    </source>
</evidence>
<dbReference type="GO" id="GO:0001731">
    <property type="term" value="P:formation of translation preinitiation complex"/>
    <property type="evidence" value="ECO:0007669"/>
    <property type="project" value="TreeGrafter"/>
</dbReference>
<dbReference type="PANTHER" id="PTHR12789:SF0">
    <property type="entry name" value="DENSITY-REGULATED PROTEIN"/>
    <property type="match status" value="1"/>
</dbReference>
<proteinExistence type="predicted"/>
<dbReference type="EMBL" id="JACMRX010000004">
    <property type="protein sequence ID" value="KAF7990539.1"/>
    <property type="molecule type" value="Genomic_DNA"/>
</dbReference>
<sequence>MSVEHSEYRLGADLKINYSIKVQYCGYAKCKQWLGRNLPTEFEKVKLDMLKAEKKGDLLKLVTVSRTPRGKKKSVTVHAGLSTFDIDLKLAATFFGNNLHVVQDNLFDVIPGKWPRINKDSIDDLGDQKR</sequence>
<name>A0A835CN75_APHGI</name>
<dbReference type="GO" id="GO:0003729">
    <property type="term" value="F:mRNA binding"/>
    <property type="evidence" value="ECO:0007669"/>
    <property type="project" value="TreeGrafter"/>
</dbReference>